<evidence type="ECO:0000313" key="2">
    <source>
        <dbReference type="Proteomes" id="UP001279734"/>
    </source>
</evidence>
<sequence length="211" mass="23104">MFVSKLSWSCGSSSRWTGWRGPSRCLAPLDNFSLSPWFSGRVSSAVSFGLENPNQHMQGSPLLITCGNVLLRKHSLACDQFLHLVLLCIAADVLGMYGIQLPRDSTGVILFLVFRLLVGGRPLVVSKFPSVAGLRWCFHTPILLAEWWCAAVSLDRFSFRASIQIGSRPLPAVVRLCFSKSRKSIALCCAGVPLADKPAILIDAPISCWQV</sequence>
<evidence type="ECO:0000313" key="1">
    <source>
        <dbReference type="EMBL" id="GMH23496.1"/>
    </source>
</evidence>
<comment type="caution">
    <text evidence="1">The sequence shown here is derived from an EMBL/GenBank/DDBJ whole genome shotgun (WGS) entry which is preliminary data.</text>
</comment>
<dbReference type="Proteomes" id="UP001279734">
    <property type="component" value="Unassembled WGS sequence"/>
</dbReference>
<protein>
    <submittedName>
        <fullName evidence="1">Uncharacterized protein</fullName>
    </submittedName>
</protein>
<proteinExistence type="predicted"/>
<accession>A0AAD3T7L4</accession>
<dbReference type="EMBL" id="BSYO01000026">
    <property type="protein sequence ID" value="GMH23496.1"/>
    <property type="molecule type" value="Genomic_DNA"/>
</dbReference>
<gene>
    <name evidence="1" type="ORF">Nepgr_025339</name>
</gene>
<name>A0AAD3T7L4_NEPGR</name>
<reference evidence="1" key="1">
    <citation type="submission" date="2023-05" db="EMBL/GenBank/DDBJ databases">
        <title>Nepenthes gracilis genome sequencing.</title>
        <authorList>
            <person name="Fukushima K."/>
        </authorList>
    </citation>
    <scope>NUCLEOTIDE SEQUENCE</scope>
    <source>
        <strain evidence="1">SING2019-196</strain>
    </source>
</reference>
<organism evidence="1 2">
    <name type="scientific">Nepenthes gracilis</name>
    <name type="common">Slender pitcher plant</name>
    <dbReference type="NCBI Taxonomy" id="150966"/>
    <lineage>
        <taxon>Eukaryota</taxon>
        <taxon>Viridiplantae</taxon>
        <taxon>Streptophyta</taxon>
        <taxon>Embryophyta</taxon>
        <taxon>Tracheophyta</taxon>
        <taxon>Spermatophyta</taxon>
        <taxon>Magnoliopsida</taxon>
        <taxon>eudicotyledons</taxon>
        <taxon>Gunneridae</taxon>
        <taxon>Pentapetalae</taxon>
        <taxon>Caryophyllales</taxon>
        <taxon>Nepenthaceae</taxon>
        <taxon>Nepenthes</taxon>
    </lineage>
</organism>
<dbReference type="AlphaFoldDB" id="A0AAD3T7L4"/>
<keyword evidence="2" id="KW-1185">Reference proteome</keyword>